<reference evidence="2 3" key="1">
    <citation type="journal article" date="2018" name="Sci. Rep.">
        <title>Rhizobium tumorigenes sp. nov., a novel plant tumorigenic bacterium isolated from cane gall tumors on thornless blackberry.</title>
        <authorList>
            <person name="Kuzmanovi N."/>
            <person name="Smalla K."/>
            <person name="Gronow S."/>
            <person name="PuBawska J."/>
        </authorList>
    </citation>
    <scope>NUCLEOTIDE SEQUENCE [LARGE SCALE GENOMIC DNA]</scope>
    <source>
        <strain evidence="2 3">CCBAU 85046</strain>
    </source>
</reference>
<feature type="signal peptide" evidence="1">
    <location>
        <begin position="1"/>
        <end position="27"/>
    </location>
</feature>
<keyword evidence="1" id="KW-0732">Signal</keyword>
<evidence type="ECO:0000313" key="2">
    <source>
        <dbReference type="EMBL" id="PZM16895.1"/>
    </source>
</evidence>
<evidence type="ECO:0000256" key="1">
    <source>
        <dbReference type="SAM" id="SignalP"/>
    </source>
</evidence>
<dbReference type="EMBL" id="PCDP01000001">
    <property type="protein sequence ID" value="PZM16895.1"/>
    <property type="molecule type" value="Genomic_DNA"/>
</dbReference>
<proteinExistence type="predicted"/>
<sequence>MDKRSAFKMAAIIVALGTTTAAAPAWAITMPDLAAPTRWDILNVNDHHHNCHRRGHQAHGSDDYYSDDDANGTLFKSFVMGDLFGSHKTDKNRTAD</sequence>
<name>A0A2W4D3Y3_9HYPH</name>
<organism evidence="2 3">
    <name type="scientific">Rhizobium tubonense</name>
    <dbReference type="NCBI Taxonomy" id="484088"/>
    <lineage>
        <taxon>Bacteria</taxon>
        <taxon>Pseudomonadati</taxon>
        <taxon>Pseudomonadota</taxon>
        <taxon>Alphaproteobacteria</taxon>
        <taxon>Hyphomicrobiales</taxon>
        <taxon>Rhizobiaceae</taxon>
        <taxon>Rhizobium/Agrobacterium group</taxon>
        <taxon>Rhizobium</taxon>
    </lineage>
</organism>
<dbReference type="AlphaFoldDB" id="A0A2W4D3Y3"/>
<protein>
    <submittedName>
        <fullName evidence="2">Uncharacterized protein</fullName>
    </submittedName>
</protein>
<accession>A0A2W4D3Y3</accession>
<dbReference type="Proteomes" id="UP000248925">
    <property type="component" value="Unassembled WGS sequence"/>
</dbReference>
<dbReference type="RefSeq" id="WP_111158225.1">
    <property type="nucleotide sequence ID" value="NZ_PCDP01000001.1"/>
</dbReference>
<comment type="caution">
    <text evidence="2">The sequence shown here is derived from an EMBL/GenBank/DDBJ whole genome shotgun (WGS) entry which is preliminary data.</text>
</comment>
<dbReference type="OrthoDB" id="8117189at2"/>
<keyword evidence="3" id="KW-1185">Reference proteome</keyword>
<feature type="chain" id="PRO_5015891761" evidence="1">
    <location>
        <begin position="28"/>
        <end position="96"/>
    </location>
</feature>
<evidence type="ECO:0000313" key="3">
    <source>
        <dbReference type="Proteomes" id="UP000248925"/>
    </source>
</evidence>
<gene>
    <name evidence="2" type="ORF">CPY51_01195</name>
</gene>